<sequence>MTNEEDAFVIVQLEDPKNLGYHYTEESEQRRPIALFKALLSARDDKLFR</sequence>
<dbReference type="Proteomes" id="UP001527882">
    <property type="component" value="Unassembled WGS sequence"/>
</dbReference>
<reference evidence="1 2" key="1">
    <citation type="submission" date="2022-12" db="EMBL/GenBank/DDBJ databases">
        <title>Draft genome sequence of Paenibacillus sp. dW9.</title>
        <authorList>
            <person name="Choi E.-W."/>
            <person name="Kim D.-U."/>
        </authorList>
    </citation>
    <scope>NUCLEOTIDE SEQUENCE [LARGE SCALE GENOMIC DNA]</scope>
    <source>
        <strain evidence="2">dW9</strain>
    </source>
</reference>
<keyword evidence="2" id="KW-1185">Reference proteome</keyword>
<gene>
    <name evidence="1" type="ORF">O9H85_27815</name>
</gene>
<dbReference type="RefSeq" id="WP_269884667.1">
    <property type="nucleotide sequence ID" value="NZ_JAQAGZ010000021.1"/>
</dbReference>
<comment type="caution">
    <text evidence="1">The sequence shown here is derived from an EMBL/GenBank/DDBJ whole genome shotgun (WGS) entry which is preliminary data.</text>
</comment>
<name>A0ABT4QGX6_9BACL</name>
<accession>A0ABT4QGX6</accession>
<protein>
    <submittedName>
        <fullName evidence="1">Uncharacterized protein</fullName>
    </submittedName>
</protein>
<dbReference type="EMBL" id="JAQAGZ010000021">
    <property type="protein sequence ID" value="MCZ8516139.1"/>
    <property type="molecule type" value="Genomic_DNA"/>
</dbReference>
<evidence type="ECO:0000313" key="2">
    <source>
        <dbReference type="Proteomes" id="UP001527882"/>
    </source>
</evidence>
<evidence type="ECO:0000313" key="1">
    <source>
        <dbReference type="EMBL" id="MCZ8516139.1"/>
    </source>
</evidence>
<organism evidence="1 2">
    <name type="scientific">Paenibacillus gyeongsangnamensis</name>
    <dbReference type="NCBI Taxonomy" id="3388067"/>
    <lineage>
        <taxon>Bacteria</taxon>
        <taxon>Bacillati</taxon>
        <taxon>Bacillota</taxon>
        <taxon>Bacilli</taxon>
        <taxon>Bacillales</taxon>
        <taxon>Paenibacillaceae</taxon>
        <taxon>Paenibacillus</taxon>
    </lineage>
</organism>
<proteinExistence type="predicted"/>